<keyword evidence="1" id="KW-0472">Membrane</keyword>
<dbReference type="Pfam" id="PF19040">
    <property type="entry name" value="SGNH"/>
    <property type="match status" value="1"/>
</dbReference>
<feature type="transmembrane region" description="Helical" evidence="1">
    <location>
        <begin position="12"/>
        <end position="30"/>
    </location>
</feature>
<feature type="transmembrane region" description="Helical" evidence="1">
    <location>
        <begin position="139"/>
        <end position="158"/>
    </location>
</feature>
<feature type="transmembrane region" description="Helical" evidence="1">
    <location>
        <begin position="165"/>
        <end position="188"/>
    </location>
</feature>
<dbReference type="GO" id="GO:0009103">
    <property type="term" value="P:lipopolysaccharide biosynthetic process"/>
    <property type="evidence" value="ECO:0007669"/>
    <property type="project" value="TreeGrafter"/>
</dbReference>
<feature type="transmembrane region" description="Helical" evidence="1">
    <location>
        <begin position="351"/>
        <end position="370"/>
    </location>
</feature>
<keyword evidence="1" id="KW-0812">Transmembrane</keyword>
<dbReference type="EMBL" id="AP019368">
    <property type="protein sequence ID" value="BBH53186.1"/>
    <property type="molecule type" value="Genomic_DNA"/>
</dbReference>
<feature type="transmembrane region" description="Helical" evidence="1">
    <location>
        <begin position="226"/>
        <end position="246"/>
    </location>
</feature>
<dbReference type="GO" id="GO:0016020">
    <property type="term" value="C:membrane"/>
    <property type="evidence" value="ECO:0007669"/>
    <property type="project" value="TreeGrafter"/>
</dbReference>
<evidence type="ECO:0000313" key="4">
    <source>
        <dbReference type="EMBL" id="BBH53186.1"/>
    </source>
</evidence>
<gene>
    <name evidence="4" type="ORF">JCM31447_16290</name>
</gene>
<keyword evidence="1" id="KW-1133">Transmembrane helix</keyword>
<feature type="domain" description="Acyltransferase 3" evidence="2">
    <location>
        <begin position="12"/>
        <end position="336"/>
    </location>
</feature>
<feature type="transmembrane region" description="Helical" evidence="1">
    <location>
        <begin position="194"/>
        <end position="214"/>
    </location>
</feature>
<evidence type="ECO:0000259" key="2">
    <source>
        <dbReference type="Pfam" id="PF01757"/>
    </source>
</evidence>
<dbReference type="Proteomes" id="UP000291236">
    <property type="component" value="Chromosome"/>
</dbReference>
<protein>
    <submittedName>
        <fullName evidence="4">Acyltransferase</fullName>
    </submittedName>
</protein>
<dbReference type="AlphaFoldDB" id="A0A4P2VJ82"/>
<dbReference type="GO" id="GO:0016747">
    <property type="term" value="F:acyltransferase activity, transferring groups other than amino-acyl groups"/>
    <property type="evidence" value="ECO:0007669"/>
    <property type="project" value="InterPro"/>
</dbReference>
<dbReference type="InterPro" id="IPR002656">
    <property type="entry name" value="Acyl_transf_3_dom"/>
</dbReference>
<feature type="domain" description="SGNH" evidence="3">
    <location>
        <begin position="415"/>
        <end position="642"/>
    </location>
</feature>
<dbReference type="Pfam" id="PF01757">
    <property type="entry name" value="Acyl_transf_3"/>
    <property type="match status" value="1"/>
</dbReference>
<proteinExistence type="predicted"/>
<feature type="transmembrane region" description="Helical" evidence="1">
    <location>
        <begin position="320"/>
        <end position="339"/>
    </location>
</feature>
<dbReference type="InterPro" id="IPR050879">
    <property type="entry name" value="Acyltransferase_3"/>
</dbReference>
<dbReference type="PANTHER" id="PTHR23028">
    <property type="entry name" value="ACETYLTRANSFERASE"/>
    <property type="match status" value="1"/>
</dbReference>
<feature type="transmembrane region" description="Helical" evidence="1">
    <location>
        <begin position="78"/>
        <end position="97"/>
    </location>
</feature>
<evidence type="ECO:0000313" key="5">
    <source>
        <dbReference type="Proteomes" id="UP000291236"/>
    </source>
</evidence>
<sequence length="667" mass="77221">MHNNNQLKYRSDIDGLRAFAVLFVVIYHLFPNILPGGFIGVDIFFVISGFLISSIIFQKIENRSFSLKEFYARRVIRIFPALLIVLVFTYTLGWLLLFDREFISLGKAIAGGIAFIANELFWRADIDYFSSEKSPLLNLWSLGVEEQFYLFWPFLALLCFKFKKYYLRIIFSLLIISFAANIILLYQLERVSEAYLMSISRIWEISAGTLLGYCKIYKNKIFRENIYSENIQSFVGFFLIFSSIIIISSEKMFPGFWGLMPVIGTFLIINSGENSFLNRTLLSNKFLVYIGLISYPIYLWHWPLLIYNNYLSSGNPSQKSLITVFILTIILSILTYHILEKPIKKANRRIIIYSLSTISIIFFITGIITYKGLLKPYSNQFNLQELNSAATDWDFPTKNLHKEFYKNSSLYMNKKSANKILFIGDSNMIHYAPRIEQVVNEHKNLKINTIFYTMGGCMPIKHIIRKGQTKCPIFMNDAYSYAEDPDIKKIVIAADWLGYLQKDAKTYYIGESSKEFLSESPTAISKILNELSSDIKKLVSLNKSIYIVLNIPRGDELSPLKSIQRSLRHEKFIYHAKSINKNNLLKSNDSFLLKLKETVSQAGAHVIDPLDYLYDNNSVCPSLYQNKPIYTDANHLRATFSREHVKYLDFLLLEMDPNRDLVTSDMH</sequence>
<reference evidence="4 5" key="1">
    <citation type="submission" date="2018-12" db="EMBL/GenBank/DDBJ databases">
        <title>Rubrispira sanarue gen. nov., sp., nov., a member of the order Silvanigrellales, isolated from a brackish lake in Hamamatsu Japan.</title>
        <authorList>
            <person name="Maejima Y."/>
            <person name="Iino T."/>
            <person name="Muraguchi Y."/>
            <person name="Fukuda K."/>
            <person name="Nojiri H."/>
            <person name="Ohkuma M."/>
            <person name="Moriuchi R."/>
            <person name="Dohra H."/>
            <person name="Kimbara K."/>
            <person name="Shintani M."/>
        </authorList>
    </citation>
    <scope>NUCLEOTIDE SEQUENCE [LARGE SCALE GENOMIC DNA]</scope>
    <source>
        <strain evidence="4 5">RF1110005</strain>
    </source>
</reference>
<dbReference type="RefSeq" id="WP_172603842.1">
    <property type="nucleotide sequence ID" value="NZ_AP019368.1"/>
</dbReference>
<accession>A0A4P2VJ82</accession>
<keyword evidence="4" id="KW-0012">Acyltransferase</keyword>
<feature type="transmembrane region" description="Helical" evidence="1">
    <location>
        <begin position="281"/>
        <end position="300"/>
    </location>
</feature>
<evidence type="ECO:0000259" key="3">
    <source>
        <dbReference type="Pfam" id="PF19040"/>
    </source>
</evidence>
<dbReference type="KEGG" id="sbf:JCM31447_16290"/>
<keyword evidence="4" id="KW-0808">Transferase</keyword>
<dbReference type="InterPro" id="IPR043968">
    <property type="entry name" value="SGNH"/>
</dbReference>
<feature type="transmembrane region" description="Helical" evidence="1">
    <location>
        <begin position="252"/>
        <end position="269"/>
    </location>
</feature>
<organism evidence="4 5">
    <name type="scientific">Fluviispira sanaruensis</name>
    <dbReference type="NCBI Taxonomy" id="2493639"/>
    <lineage>
        <taxon>Bacteria</taxon>
        <taxon>Pseudomonadati</taxon>
        <taxon>Bdellovibrionota</taxon>
        <taxon>Oligoflexia</taxon>
        <taxon>Silvanigrellales</taxon>
        <taxon>Silvanigrellaceae</taxon>
        <taxon>Fluviispira</taxon>
    </lineage>
</organism>
<keyword evidence="5" id="KW-1185">Reference proteome</keyword>
<evidence type="ECO:0000256" key="1">
    <source>
        <dbReference type="SAM" id="Phobius"/>
    </source>
</evidence>
<dbReference type="PANTHER" id="PTHR23028:SF53">
    <property type="entry name" value="ACYL_TRANSF_3 DOMAIN-CONTAINING PROTEIN"/>
    <property type="match status" value="1"/>
</dbReference>
<feature type="transmembrane region" description="Helical" evidence="1">
    <location>
        <begin position="36"/>
        <end position="57"/>
    </location>
</feature>
<name>A0A4P2VJ82_FLUSA</name>